<dbReference type="InterPro" id="IPR046960">
    <property type="entry name" value="PPR_At4g14850-like_plant"/>
</dbReference>
<dbReference type="PANTHER" id="PTHR47926:SF356">
    <property type="entry name" value="(WILD MALAYSIAN BANANA) HYPOTHETICAL PROTEIN"/>
    <property type="match status" value="1"/>
</dbReference>
<evidence type="ECO:0000313" key="3">
    <source>
        <dbReference type="EMBL" id="KZV24981.1"/>
    </source>
</evidence>
<evidence type="ECO:0000256" key="2">
    <source>
        <dbReference type="PROSITE-ProRule" id="PRU00708"/>
    </source>
</evidence>
<dbReference type="EMBL" id="KV012487">
    <property type="protein sequence ID" value="KZV24981.1"/>
    <property type="molecule type" value="Genomic_DNA"/>
</dbReference>
<keyword evidence="4" id="KW-1185">Reference proteome</keyword>
<dbReference type="AlphaFoldDB" id="A0A2Z7ASU4"/>
<dbReference type="PANTHER" id="PTHR47926">
    <property type="entry name" value="PENTATRICOPEPTIDE REPEAT-CONTAINING PROTEIN"/>
    <property type="match status" value="1"/>
</dbReference>
<reference evidence="3 4" key="1">
    <citation type="journal article" date="2015" name="Proc. Natl. Acad. Sci. U.S.A.">
        <title>The resurrection genome of Boea hygrometrica: A blueprint for survival of dehydration.</title>
        <authorList>
            <person name="Xiao L."/>
            <person name="Yang G."/>
            <person name="Zhang L."/>
            <person name="Yang X."/>
            <person name="Zhao S."/>
            <person name="Ji Z."/>
            <person name="Zhou Q."/>
            <person name="Hu M."/>
            <person name="Wang Y."/>
            <person name="Chen M."/>
            <person name="Xu Y."/>
            <person name="Jin H."/>
            <person name="Xiao X."/>
            <person name="Hu G."/>
            <person name="Bao F."/>
            <person name="Hu Y."/>
            <person name="Wan P."/>
            <person name="Li L."/>
            <person name="Deng X."/>
            <person name="Kuang T."/>
            <person name="Xiang C."/>
            <person name="Zhu J.K."/>
            <person name="Oliver M.J."/>
            <person name="He Y."/>
        </authorList>
    </citation>
    <scope>NUCLEOTIDE SEQUENCE [LARGE SCALE GENOMIC DNA]</scope>
    <source>
        <strain evidence="4">cv. XS01</strain>
    </source>
</reference>
<organism evidence="3 4">
    <name type="scientific">Dorcoceras hygrometricum</name>
    <dbReference type="NCBI Taxonomy" id="472368"/>
    <lineage>
        <taxon>Eukaryota</taxon>
        <taxon>Viridiplantae</taxon>
        <taxon>Streptophyta</taxon>
        <taxon>Embryophyta</taxon>
        <taxon>Tracheophyta</taxon>
        <taxon>Spermatophyta</taxon>
        <taxon>Magnoliopsida</taxon>
        <taxon>eudicotyledons</taxon>
        <taxon>Gunneridae</taxon>
        <taxon>Pentapetalae</taxon>
        <taxon>asterids</taxon>
        <taxon>lamiids</taxon>
        <taxon>Lamiales</taxon>
        <taxon>Gesneriaceae</taxon>
        <taxon>Didymocarpoideae</taxon>
        <taxon>Trichosporeae</taxon>
        <taxon>Loxocarpinae</taxon>
        <taxon>Dorcoceras</taxon>
    </lineage>
</organism>
<feature type="repeat" description="PPR" evidence="2">
    <location>
        <begin position="77"/>
        <end position="112"/>
    </location>
</feature>
<dbReference type="SUPFAM" id="SSF48452">
    <property type="entry name" value="TPR-like"/>
    <property type="match status" value="1"/>
</dbReference>
<dbReference type="GO" id="GO:0003723">
    <property type="term" value="F:RNA binding"/>
    <property type="evidence" value="ECO:0007669"/>
    <property type="project" value="InterPro"/>
</dbReference>
<dbReference type="PROSITE" id="PS51375">
    <property type="entry name" value="PPR"/>
    <property type="match status" value="4"/>
</dbReference>
<dbReference type="Gene3D" id="1.25.40.10">
    <property type="entry name" value="Tetratricopeptide repeat domain"/>
    <property type="match status" value="5"/>
</dbReference>
<dbReference type="Pfam" id="PF01535">
    <property type="entry name" value="PPR"/>
    <property type="match status" value="3"/>
</dbReference>
<dbReference type="InterPro" id="IPR046848">
    <property type="entry name" value="E_motif"/>
</dbReference>
<sequence length="721" mass="79987">MPPLQPIEASCLATVLLRKCAAATSLREARQLHALLTTSTHYHRVSPFLHNNILSMYGRCGSLEDSQLLFDKMPHRNIISYNALISAYSRSPQQAHRAFCLFHELENGNLVANDSTFTSLLHALSGPGNEVLGSLLHNCCVKRGFCNNLLVQTSLLGMYSDLGYMDCAKKVFSLMTDKDTTAWNAVISGCVKNGKIMEGLEIFKNMLKDEGTPSQFTYSLVLKACAILGNHVVGKLMHAKVLVSETYVDLPLQNVLLHMYCSCGDINALFKVFSRIANPDLVSWNSIIGGFSESGDGDMTMFMFVKLGRLSRVKPDEYTFATVISGTGVYPASRCGEPLHAQIEKAGFARSLYIGSALISMYFSNDDGKSSQKIFNVIPNKDVVLWTDMIRGNGRIGESEISLQFFRGLCHEGLKLDSFALSSALSACADQATLRQGEMVHSLALKTGSDTETCVNGSLVNMYVKIGELKAAECVFSCLPDRDLKCWNSMLGGYGHHGKAKEAFQLFEEILKHDLRPDHVTFISLLATCGHCGLVNESWFFWNYMKESGLTPGPKHFSCMISLLSRVGLMEEAEKLIDESPFADEYLELWRTILCFSIESRNLRGGVRAAEQILALNPEDIAANILLTKLYAAAGRWDDVSKIRRNVREVVSDKEPGLSWIEISNNVHIFSSGDETHLQNNEIQLELRKLLGNLMPIENKVDTVDLISTSYTCQVTCLYQL</sequence>
<gene>
    <name evidence="3" type="ORF">F511_01951</name>
</gene>
<protein>
    <submittedName>
        <fullName evidence="3">Pentatricopeptide repeat-containing protein-like</fullName>
    </submittedName>
</protein>
<dbReference type="GO" id="GO:0009451">
    <property type="term" value="P:RNA modification"/>
    <property type="evidence" value="ECO:0007669"/>
    <property type="project" value="InterPro"/>
</dbReference>
<dbReference type="NCBIfam" id="TIGR00756">
    <property type="entry name" value="PPR"/>
    <property type="match status" value="2"/>
</dbReference>
<dbReference type="FunFam" id="1.25.40.10:FF:000158">
    <property type="entry name" value="pentatricopeptide repeat-containing protein At2g33680"/>
    <property type="match status" value="1"/>
</dbReference>
<dbReference type="FunFam" id="1.25.40.10:FF:000343">
    <property type="entry name" value="Pentatricopeptide repeat-containing protein At3g58590"/>
    <property type="match status" value="1"/>
</dbReference>
<dbReference type="Pfam" id="PF13041">
    <property type="entry name" value="PPR_2"/>
    <property type="match status" value="3"/>
</dbReference>
<dbReference type="OrthoDB" id="728902at2759"/>
<dbReference type="InterPro" id="IPR011990">
    <property type="entry name" value="TPR-like_helical_dom_sf"/>
</dbReference>
<feature type="repeat" description="PPR" evidence="2">
    <location>
        <begin position="483"/>
        <end position="517"/>
    </location>
</feature>
<dbReference type="Proteomes" id="UP000250235">
    <property type="component" value="Unassembled WGS sequence"/>
</dbReference>
<name>A0A2Z7ASU4_9LAMI</name>
<evidence type="ECO:0000313" key="4">
    <source>
        <dbReference type="Proteomes" id="UP000250235"/>
    </source>
</evidence>
<accession>A0A2Z7ASU4</accession>
<dbReference type="GO" id="GO:0099402">
    <property type="term" value="P:plant organ development"/>
    <property type="evidence" value="ECO:0007669"/>
    <property type="project" value="UniProtKB-ARBA"/>
</dbReference>
<feature type="repeat" description="PPR" evidence="2">
    <location>
        <begin position="179"/>
        <end position="213"/>
    </location>
</feature>
<dbReference type="InterPro" id="IPR002885">
    <property type="entry name" value="PPR_rpt"/>
</dbReference>
<proteinExistence type="predicted"/>
<feature type="repeat" description="PPR" evidence="2">
    <location>
        <begin position="518"/>
        <end position="552"/>
    </location>
</feature>
<dbReference type="Pfam" id="PF20431">
    <property type="entry name" value="E_motif"/>
    <property type="match status" value="1"/>
</dbReference>
<evidence type="ECO:0000256" key="1">
    <source>
        <dbReference type="ARBA" id="ARBA00022737"/>
    </source>
</evidence>
<keyword evidence="1" id="KW-0677">Repeat</keyword>